<dbReference type="PANTHER" id="PTHR46383:SF5">
    <property type="entry name" value="AMINOTRANSFERASE CLASS I_CLASSII DOMAIN-CONTAINING PROTEIN"/>
    <property type="match status" value="1"/>
</dbReference>
<keyword evidence="3" id="KW-0032">Aminotransferase</keyword>
<protein>
    <recommendedName>
        <fullName evidence="6">Aminotransferase class I/classII large domain-containing protein</fullName>
    </recommendedName>
</protein>
<evidence type="ECO:0000256" key="4">
    <source>
        <dbReference type="ARBA" id="ARBA00022679"/>
    </source>
</evidence>
<comment type="similarity">
    <text evidence="2">Belongs to the class-I pyridoxal-phosphate-dependent aminotransferase family.</text>
</comment>
<dbReference type="PROSITE" id="PS00105">
    <property type="entry name" value="AA_TRANSFER_CLASS_1"/>
    <property type="match status" value="1"/>
</dbReference>
<dbReference type="InterPro" id="IPR004839">
    <property type="entry name" value="Aminotransferase_I/II_large"/>
</dbReference>
<sequence length="491" mass="53471">MPLKILAQRGSLVPMTRGATANSLLAALLLISVGGRHMFSTAAFAPRVALRVSILTKTKSVWRTRFTVPRTACGLKNMAATASAFPTSDRVQTTLDPCVILMKQLISKHAHLWEDRDGIYSLAQGVVYWKPPRNAYDALTDAAENDDLLHTYCPDEGLPELIDALKTKVVAENGLGGENGNEVEIIVTSGANQAYVNCVLTLLSEGDRCVVFRPYYFNHVMAVQMTRGEESLLVGSCGDNGVPDLGWLEEQFKGESGGRIKAVTLVNPGNPTGTSLSRSVLDEMVRLCRKHKAWLLMDNTYEHFDHTKANGINVPFWCSPESHVINIFSFSKAFALAGFRVGYIAINTGAGEEAQEAYSQMLKVQDTIPICPARPSQVASLGALSAGRDWVAEQVKTLDGGREAIMEALRPLGTIMGGTGAMYVMAKLPDGLDDREVGEILVEKYGIAIIPGSFCGFPGWIRVCYSNLDPNRCMLAAERLAEGIRDLINRK</sequence>
<evidence type="ECO:0000256" key="1">
    <source>
        <dbReference type="ARBA" id="ARBA00001933"/>
    </source>
</evidence>
<reference evidence="7" key="1">
    <citation type="submission" date="2021-01" db="EMBL/GenBank/DDBJ databases">
        <authorList>
            <person name="Corre E."/>
            <person name="Pelletier E."/>
            <person name="Niang G."/>
            <person name="Scheremetjew M."/>
            <person name="Finn R."/>
            <person name="Kale V."/>
            <person name="Holt S."/>
            <person name="Cochrane G."/>
            <person name="Meng A."/>
            <person name="Brown T."/>
            <person name="Cohen L."/>
        </authorList>
    </citation>
    <scope>NUCLEOTIDE SEQUENCE</scope>
    <source>
        <strain evidence="7">Isolate 1302-5</strain>
    </source>
</reference>
<proteinExistence type="inferred from homology"/>
<dbReference type="SUPFAM" id="SSF53383">
    <property type="entry name" value="PLP-dependent transferases"/>
    <property type="match status" value="1"/>
</dbReference>
<dbReference type="GO" id="GO:0008483">
    <property type="term" value="F:transaminase activity"/>
    <property type="evidence" value="ECO:0007669"/>
    <property type="project" value="UniProtKB-KW"/>
</dbReference>
<keyword evidence="4" id="KW-0808">Transferase</keyword>
<dbReference type="Gene3D" id="3.40.640.10">
    <property type="entry name" value="Type I PLP-dependent aspartate aminotransferase-like (Major domain)"/>
    <property type="match status" value="1"/>
</dbReference>
<name>A0A7S4HNF3_9STRA</name>
<comment type="cofactor">
    <cofactor evidence="1">
        <name>pyridoxal 5'-phosphate</name>
        <dbReference type="ChEBI" id="CHEBI:597326"/>
    </cofactor>
</comment>
<evidence type="ECO:0000256" key="3">
    <source>
        <dbReference type="ARBA" id="ARBA00022576"/>
    </source>
</evidence>
<dbReference type="CDD" id="cd00609">
    <property type="entry name" value="AAT_like"/>
    <property type="match status" value="1"/>
</dbReference>
<dbReference type="PANTHER" id="PTHR46383">
    <property type="entry name" value="ASPARTATE AMINOTRANSFERASE"/>
    <property type="match status" value="1"/>
</dbReference>
<keyword evidence="5" id="KW-0663">Pyridoxal phosphate</keyword>
<evidence type="ECO:0000259" key="6">
    <source>
        <dbReference type="Pfam" id="PF00155"/>
    </source>
</evidence>
<dbReference type="Pfam" id="PF00155">
    <property type="entry name" value="Aminotran_1_2"/>
    <property type="match status" value="1"/>
</dbReference>
<feature type="domain" description="Aminotransferase class I/classII large" evidence="6">
    <location>
        <begin position="122"/>
        <end position="480"/>
    </location>
</feature>
<dbReference type="InterPro" id="IPR015421">
    <property type="entry name" value="PyrdxlP-dep_Trfase_major"/>
</dbReference>
<organism evidence="7">
    <name type="scientific">Odontella aurita</name>
    <dbReference type="NCBI Taxonomy" id="265563"/>
    <lineage>
        <taxon>Eukaryota</taxon>
        <taxon>Sar</taxon>
        <taxon>Stramenopiles</taxon>
        <taxon>Ochrophyta</taxon>
        <taxon>Bacillariophyta</taxon>
        <taxon>Mediophyceae</taxon>
        <taxon>Biddulphiophycidae</taxon>
        <taxon>Eupodiscales</taxon>
        <taxon>Odontellaceae</taxon>
        <taxon>Odontella</taxon>
    </lineage>
</organism>
<accession>A0A7S4HNF3</accession>
<dbReference type="InterPro" id="IPR050596">
    <property type="entry name" value="AspAT/PAT-like"/>
</dbReference>
<evidence type="ECO:0000313" key="7">
    <source>
        <dbReference type="EMBL" id="CAE2204512.1"/>
    </source>
</evidence>
<dbReference type="InterPro" id="IPR015424">
    <property type="entry name" value="PyrdxlP-dep_Trfase"/>
</dbReference>
<dbReference type="AlphaFoldDB" id="A0A7S4HNF3"/>
<dbReference type="GO" id="GO:0006520">
    <property type="term" value="P:amino acid metabolic process"/>
    <property type="evidence" value="ECO:0007669"/>
    <property type="project" value="InterPro"/>
</dbReference>
<evidence type="ECO:0000256" key="5">
    <source>
        <dbReference type="ARBA" id="ARBA00022898"/>
    </source>
</evidence>
<dbReference type="EMBL" id="HBKQ01003067">
    <property type="protein sequence ID" value="CAE2204512.1"/>
    <property type="molecule type" value="Transcribed_RNA"/>
</dbReference>
<dbReference type="InterPro" id="IPR004838">
    <property type="entry name" value="NHTrfase_class1_PyrdxlP-BS"/>
</dbReference>
<dbReference type="GO" id="GO:0030170">
    <property type="term" value="F:pyridoxal phosphate binding"/>
    <property type="evidence" value="ECO:0007669"/>
    <property type="project" value="InterPro"/>
</dbReference>
<evidence type="ECO:0000256" key="2">
    <source>
        <dbReference type="ARBA" id="ARBA00007441"/>
    </source>
</evidence>
<gene>
    <name evidence="7" type="ORF">OAUR00152_LOCUS2102</name>
</gene>